<dbReference type="AlphaFoldDB" id="A0A0R3ULK2"/>
<gene>
    <name evidence="2" type="ORF">MCOS_LOCUS8560</name>
</gene>
<feature type="compositionally biased region" description="Low complexity" evidence="1">
    <location>
        <begin position="758"/>
        <end position="770"/>
    </location>
</feature>
<feature type="region of interest" description="Disordered" evidence="1">
    <location>
        <begin position="610"/>
        <end position="640"/>
    </location>
</feature>
<sequence length="1068" mass="115734">MPPMQQEESQLNFCSLPGNMAAARPAHMETRFSMGSIPENEESIEIYQLPGKDDNCLSTSSSSTSLALPPNPFDKTHDCEEIDIDFCYTPSSATEIEVCQPRGCELDFLVKSSLSCEVVPGVKVVNGDNTISERHSMGLHTASVHGDLTTSGIANTSDEMVKNAATLVHAEKPILSRDSGSLKAVNWGDRVGIQTSHVSAEPRVLTKKTIQYSLEPVFARPTRTKSSNSSTFSISTHRKGQSQSNNRHSSSIDAQKMCISTPPAELLMALQAVEAYAASGYFHEAGAPFCPSPFPMFPFEPSPETMISGNFDPYQPVRRRTCQCARCLEDSDQLDSTQLFKGCKYSPLGSYSLACFQPITPPMSLSSESQSQEEPRGKFLKGKMNCCFPSPRKRIQPKPSPQEGLLDVSLPESTSQPSVIPESEVVSRGTVSPADTSILDASQPYKTSQEPRRTVPECCVNVGQRQVSPPRCSELQMAGVVARESHINAFDMHAQSRSSCSSNWLDAYCKGRPPKMLRLMSMSQKCDPVETMSVGVQEGGSLQPPSEPDSPVNSDNSETATQEDPRKVDACCQLLLDCCCLPDKPPPSQPSIVSAPGAFKESQVLNKSREVFQTERNSRQGSETRPSSRSICQASKSTHPSNFDPFCENSVKGSLRYGANTAVSSTSIHSTDMRRTTQPRATGFLSVATSTTELPQEQCCNVELQDFACQSLLPMMSKMCQCNQPLITGSKCPEIASKAIQSPDPRHSNADISPTRQSSESSEGSGSCSSTGNPRILYIGIASQCKQTHMSSTSSYDGDCEAFTNAIRCPHIPWKGCRPSSCLKESDEDHCNEDALQTQSDRPSGRAGITRESLNAPSRCVCSTDSIVTDKPQGHHSRDHQSLHQEAANHIPRPTRLSSRNAVVRNEEDSHVVGAQRCFTMSARFRRHNDDDSTADGFRTIRVDIDELVKKCSTVDMGQNNHRRQLSTESEAEDVGGTVGDASVNTTSILPSDCMLLGLEASASQRFGLMHRLERHRGGLGQGLGHGGGQHDIDRTKVTGGVQHGLGGGVIAGHDLGQLGGGEMQGSL</sequence>
<dbReference type="Proteomes" id="UP000267029">
    <property type="component" value="Unassembled WGS sequence"/>
</dbReference>
<feature type="region of interest" description="Disordered" evidence="1">
    <location>
        <begin position="740"/>
        <end position="771"/>
    </location>
</feature>
<keyword evidence="3" id="KW-1185">Reference proteome</keyword>
<dbReference type="EMBL" id="UXSR01005532">
    <property type="protein sequence ID" value="VDD82557.1"/>
    <property type="molecule type" value="Genomic_DNA"/>
</dbReference>
<reference evidence="2 3" key="1">
    <citation type="submission" date="2018-10" db="EMBL/GenBank/DDBJ databases">
        <authorList>
            <consortium name="Pathogen Informatics"/>
        </authorList>
    </citation>
    <scope>NUCLEOTIDE SEQUENCE [LARGE SCALE GENOMIC DNA]</scope>
</reference>
<evidence type="ECO:0000313" key="2">
    <source>
        <dbReference type="EMBL" id="VDD82557.1"/>
    </source>
</evidence>
<feature type="compositionally biased region" description="Low complexity" evidence="1">
    <location>
        <begin position="224"/>
        <end position="235"/>
    </location>
</feature>
<evidence type="ECO:0000313" key="3">
    <source>
        <dbReference type="Proteomes" id="UP000267029"/>
    </source>
</evidence>
<name>A0A0R3ULK2_MESCO</name>
<feature type="region of interest" description="Disordered" evidence="1">
    <location>
        <begin position="871"/>
        <end position="894"/>
    </location>
</feature>
<organism evidence="2 3">
    <name type="scientific">Mesocestoides corti</name>
    <name type="common">Flatworm</name>
    <dbReference type="NCBI Taxonomy" id="53468"/>
    <lineage>
        <taxon>Eukaryota</taxon>
        <taxon>Metazoa</taxon>
        <taxon>Spiralia</taxon>
        <taxon>Lophotrochozoa</taxon>
        <taxon>Platyhelminthes</taxon>
        <taxon>Cestoda</taxon>
        <taxon>Eucestoda</taxon>
        <taxon>Cyclophyllidea</taxon>
        <taxon>Mesocestoididae</taxon>
        <taxon>Mesocestoides</taxon>
    </lineage>
</organism>
<feature type="region of interest" description="Disordered" evidence="1">
    <location>
        <begin position="391"/>
        <end position="436"/>
    </location>
</feature>
<proteinExistence type="predicted"/>
<protein>
    <submittedName>
        <fullName evidence="2">Uncharacterized protein</fullName>
    </submittedName>
</protein>
<feature type="compositionally biased region" description="Polar residues" evidence="1">
    <location>
        <begin position="241"/>
        <end position="251"/>
    </location>
</feature>
<feature type="compositionally biased region" description="Polar residues" evidence="1">
    <location>
        <begin position="551"/>
        <end position="562"/>
    </location>
</feature>
<feature type="region of interest" description="Disordered" evidence="1">
    <location>
        <begin position="221"/>
        <end position="251"/>
    </location>
</feature>
<feature type="region of interest" description="Disordered" evidence="1">
    <location>
        <begin position="535"/>
        <end position="564"/>
    </location>
</feature>
<feature type="compositionally biased region" description="Polar residues" evidence="1">
    <location>
        <begin position="619"/>
        <end position="640"/>
    </location>
</feature>
<evidence type="ECO:0000256" key="1">
    <source>
        <dbReference type="SAM" id="MobiDB-lite"/>
    </source>
</evidence>
<accession>A0A0R3ULK2</accession>